<evidence type="ECO:0000313" key="3">
    <source>
        <dbReference type="Proteomes" id="UP001600941"/>
    </source>
</evidence>
<dbReference type="Proteomes" id="UP001600941">
    <property type="component" value="Unassembled WGS sequence"/>
</dbReference>
<comment type="caution">
    <text evidence="2">The sequence shown here is derived from an EMBL/GenBank/DDBJ whole genome shotgun (WGS) entry which is preliminary data.</text>
</comment>
<dbReference type="EMBL" id="BAABZQ010000001">
    <property type="protein sequence ID" value="GAA6503218.1"/>
    <property type="molecule type" value="Genomic_DNA"/>
</dbReference>
<dbReference type="Pfam" id="PF07796">
    <property type="entry name" value="DUF1638"/>
    <property type="match status" value="1"/>
</dbReference>
<evidence type="ECO:0000313" key="2">
    <source>
        <dbReference type="EMBL" id="GAA6503218.1"/>
    </source>
</evidence>
<sequence length="220" mass="24920">MKSTIIACKTLEEELLYVMESLSMHPPVVWLESGLHNNPAHLHERLQEELDKITGQELVIMAFGFCGNSVLHLKTGNYTLILPRVDDCISLLLGSVSVKAALNHTNPTYFLSKGWMKGERNIWVEYQYTVKKYGIETGREIFHAMFGHYSTLGLLDTKICPLDSLMEETEKIARTLDLSPKIIPASTRYLSQLLSGPWPAEQFLQVPADSEIAIEDLYTY</sequence>
<protein>
    <submittedName>
        <fullName evidence="2">DUF1638 domain-containing protein</fullName>
    </submittedName>
</protein>
<name>A0ABQ0C351_9FIRM</name>
<organism evidence="2 3">
    <name type="scientific">Blautia parvula</name>
    <dbReference type="NCBI Taxonomy" id="2877527"/>
    <lineage>
        <taxon>Bacteria</taxon>
        <taxon>Bacillati</taxon>
        <taxon>Bacillota</taxon>
        <taxon>Clostridia</taxon>
        <taxon>Lachnospirales</taxon>
        <taxon>Lachnospiraceae</taxon>
        <taxon>Blautia</taxon>
    </lineage>
</organism>
<reference evidence="2 3" key="1">
    <citation type="submission" date="2024-04" db="EMBL/GenBank/DDBJ databases">
        <title>Defined microbial consortia suppress multidrug-resistant proinflammatory Enterobacteriaceae via ecological control.</title>
        <authorList>
            <person name="Furuichi M."/>
            <person name="Kawaguchi T."/>
            <person name="Pust M."/>
            <person name="Yasuma K."/>
            <person name="Plichta D."/>
            <person name="Hasegawa N."/>
            <person name="Ohya T."/>
            <person name="Bhattarai S."/>
            <person name="Sasajima S."/>
            <person name="Aoto Y."/>
            <person name="Tuganbaev T."/>
            <person name="Yaginuma M."/>
            <person name="Ueda M."/>
            <person name="Okahashi N."/>
            <person name="Amafuji K."/>
            <person name="Kiridooshi Y."/>
            <person name="Sugita K."/>
            <person name="Strazar M."/>
            <person name="Skelly A."/>
            <person name="Suda W."/>
            <person name="Hattori M."/>
            <person name="Nakamoto N."/>
            <person name="Caballero S."/>
            <person name="Norman J."/>
            <person name="Olle B."/>
            <person name="Tanoue T."/>
            <person name="Arita M."/>
            <person name="Bucci V."/>
            <person name="Atarashi K."/>
            <person name="Xavier R."/>
            <person name="Honda K."/>
        </authorList>
    </citation>
    <scope>NUCLEOTIDE SEQUENCE [LARGE SCALE GENOMIC DNA]</scope>
    <source>
        <strain evidence="3">k34-0107-D12</strain>
    </source>
</reference>
<proteinExistence type="predicted"/>
<evidence type="ECO:0000259" key="1">
    <source>
        <dbReference type="Pfam" id="PF07796"/>
    </source>
</evidence>
<dbReference type="RefSeq" id="WP_033141591.1">
    <property type="nucleotide sequence ID" value="NZ_AP031413.1"/>
</dbReference>
<accession>A0ABQ0C351</accession>
<dbReference type="InterPro" id="IPR012437">
    <property type="entry name" value="DUF1638"/>
</dbReference>
<feature type="domain" description="DUF1638" evidence="1">
    <location>
        <begin position="30"/>
        <end position="194"/>
    </location>
</feature>
<keyword evidence="3" id="KW-1185">Reference proteome</keyword>
<gene>
    <name evidence="2" type="ORF">K340107D12_60340</name>
</gene>